<gene>
    <name evidence="2" type="ORF">D7V88_27970</name>
</gene>
<dbReference type="RefSeq" id="WP_120543681.1">
    <property type="nucleotide sequence ID" value="NZ_RAVZ01000233.1"/>
</dbReference>
<dbReference type="EMBL" id="RAVZ01000233">
    <property type="protein sequence ID" value="RKG80084.1"/>
    <property type="molecule type" value="Genomic_DNA"/>
</dbReference>
<name>A0A3A8IJI3_9BACT</name>
<evidence type="ECO:0000313" key="2">
    <source>
        <dbReference type="EMBL" id="RKG80084.1"/>
    </source>
</evidence>
<dbReference type="Proteomes" id="UP000268094">
    <property type="component" value="Unassembled WGS sequence"/>
</dbReference>
<proteinExistence type="predicted"/>
<organism evidence="2 3">
    <name type="scientific">Corallococcus terminator</name>
    <dbReference type="NCBI Taxonomy" id="2316733"/>
    <lineage>
        <taxon>Bacteria</taxon>
        <taxon>Pseudomonadati</taxon>
        <taxon>Myxococcota</taxon>
        <taxon>Myxococcia</taxon>
        <taxon>Myxococcales</taxon>
        <taxon>Cystobacterineae</taxon>
        <taxon>Myxococcaceae</taxon>
        <taxon>Corallococcus</taxon>
    </lineage>
</organism>
<keyword evidence="2" id="KW-0378">Hydrolase</keyword>
<keyword evidence="3" id="KW-1185">Reference proteome</keyword>
<keyword evidence="2" id="KW-0540">Nuclease</keyword>
<reference evidence="3" key="1">
    <citation type="submission" date="2018-09" db="EMBL/GenBank/DDBJ databases">
        <authorList>
            <person name="Livingstone P.G."/>
            <person name="Whitworth D.E."/>
        </authorList>
    </citation>
    <scope>NUCLEOTIDE SEQUENCE [LARGE SCALE GENOMIC DNA]</scope>
    <source>
        <strain evidence="3">CA054A</strain>
    </source>
</reference>
<evidence type="ECO:0000313" key="3">
    <source>
        <dbReference type="Proteomes" id="UP000268094"/>
    </source>
</evidence>
<protein>
    <submittedName>
        <fullName evidence="2">Restriction endonuclease</fullName>
    </submittedName>
</protein>
<evidence type="ECO:0000259" key="1">
    <source>
        <dbReference type="Pfam" id="PF13391"/>
    </source>
</evidence>
<dbReference type="AlphaFoldDB" id="A0A3A8IJI3"/>
<accession>A0A3A8IJI3</accession>
<comment type="caution">
    <text evidence="2">The sequence shown here is derived from an EMBL/GenBank/DDBJ whole genome shotgun (WGS) entry which is preliminary data.</text>
</comment>
<dbReference type="OrthoDB" id="9790459at2"/>
<dbReference type="GO" id="GO:0004519">
    <property type="term" value="F:endonuclease activity"/>
    <property type="evidence" value="ECO:0007669"/>
    <property type="project" value="UniProtKB-KW"/>
</dbReference>
<feature type="domain" description="HNH nuclease" evidence="1">
    <location>
        <begin position="191"/>
        <end position="245"/>
    </location>
</feature>
<dbReference type="InterPro" id="IPR003615">
    <property type="entry name" value="HNH_nuc"/>
</dbReference>
<sequence>MTKAVFTTSEGSAYDDQPEVRYHFPRTYLRQVEAAVGEMVLYYEPRRASGPGSSDGRQAYFAVARVERVEEDRNRPGHHYALIEDFLEFDHPVPFREGDLYYEGALRKADGSTNKGAFGRAVRPLDDKEFELIVRLGFHRNYEPWELTPLPGVAEPLPVYPERPLEQLVVSRPFRDEAFRHNVRRAYDRTCAISGLKLINGGGRPEVQAAHIQPVASHGPDSVRNGLALTGTVHWMFDRGLVSIDDDHRVLLATRGVPEELGRIIQPHRKLRLPERPEWRPHPSYLKWHRDHVFKG</sequence>
<dbReference type="Pfam" id="PF13391">
    <property type="entry name" value="HNH_2"/>
    <property type="match status" value="1"/>
</dbReference>
<keyword evidence="2" id="KW-0255">Endonuclease</keyword>